<dbReference type="EMBL" id="BMYZ01000001">
    <property type="protein sequence ID" value="GGY63238.1"/>
    <property type="molecule type" value="Genomic_DNA"/>
</dbReference>
<keyword evidence="4 8" id="KW-0479">Metal-binding</keyword>
<feature type="binding site" evidence="8">
    <location>
        <position position="199"/>
    </location>
    <ligand>
        <name>ATP</name>
        <dbReference type="ChEBI" id="CHEBI:30616"/>
    </ligand>
</feature>
<comment type="similarity">
    <text evidence="1 8">Belongs to the SELO family.</text>
</comment>
<evidence type="ECO:0000313" key="9">
    <source>
        <dbReference type="EMBL" id="GGY63238.1"/>
    </source>
</evidence>
<name>A0ABQ3ARM7_9GAMM</name>
<evidence type="ECO:0000256" key="8">
    <source>
        <dbReference type="HAMAP-Rule" id="MF_00692"/>
    </source>
</evidence>
<comment type="cofactor">
    <cofactor evidence="8">
        <name>Mg(2+)</name>
        <dbReference type="ChEBI" id="CHEBI:18420"/>
    </cofactor>
    <cofactor evidence="8">
        <name>Mn(2+)</name>
        <dbReference type="ChEBI" id="CHEBI:29035"/>
    </cofactor>
</comment>
<accession>A0ABQ3ARM7</accession>
<keyword evidence="8" id="KW-0464">Manganese</keyword>
<evidence type="ECO:0000256" key="4">
    <source>
        <dbReference type="ARBA" id="ARBA00022723"/>
    </source>
</evidence>
<dbReference type="PANTHER" id="PTHR32057:SF14">
    <property type="entry name" value="PROTEIN ADENYLYLTRANSFERASE SELO, MITOCHONDRIAL"/>
    <property type="match status" value="1"/>
</dbReference>
<reference evidence="10" key="1">
    <citation type="journal article" date="2019" name="Int. J. Syst. Evol. Microbiol.">
        <title>The Global Catalogue of Microorganisms (GCM) 10K type strain sequencing project: providing services to taxonomists for standard genome sequencing and annotation.</title>
        <authorList>
            <consortium name="The Broad Institute Genomics Platform"/>
            <consortium name="The Broad Institute Genome Sequencing Center for Infectious Disease"/>
            <person name="Wu L."/>
            <person name="Ma J."/>
        </authorList>
    </citation>
    <scope>NUCLEOTIDE SEQUENCE [LARGE SCALE GENOMIC DNA]</scope>
    <source>
        <strain evidence="10">KCTC 32239</strain>
    </source>
</reference>
<keyword evidence="5 8" id="KW-0547">Nucleotide-binding</keyword>
<evidence type="ECO:0000256" key="5">
    <source>
        <dbReference type="ARBA" id="ARBA00022741"/>
    </source>
</evidence>
<keyword evidence="10" id="KW-1185">Reference proteome</keyword>
<comment type="catalytic activity">
    <reaction evidence="8">
        <text>L-tyrosyl-[protein] + ATP = O-(5'-adenylyl)-L-tyrosyl-[protein] + diphosphate</text>
        <dbReference type="Rhea" id="RHEA:54288"/>
        <dbReference type="Rhea" id="RHEA-COMP:10136"/>
        <dbReference type="Rhea" id="RHEA-COMP:13846"/>
        <dbReference type="ChEBI" id="CHEBI:30616"/>
        <dbReference type="ChEBI" id="CHEBI:33019"/>
        <dbReference type="ChEBI" id="CHEBI:46858"/>
        <dbReference type="ChEBI" id="CHEBI:83624"/>
        <dbReference type="EC" id="2.7.7.108"/>
    </reaction>
</comment>
<dbReference type="PANTHER" id="PTHR32057">
    <property type="entry name" value="PROTEIN ADENYLYLTRANSFERASE SELO, MITOCHONDRIAL"/>
    <property type="match status" value="1"/>
</dbReference>
<comment type="catalytic activity">
    <reaction evidence="8">
        <text>L-tyrosyl-[protein] + UTP = O-(5'-uridylyl)-L-tyrosyl-[protein] + diphosphate</text>
        <dbReference type="Rhea" id="RHEA:83887"/>
        <dbReference type="Rhea" id="RHEA-COMP:10136"/>
        <dbReference type="Rhea" id="RHEA-COMP:20238"/>
        <dbReference type="ChEBI" id="CHEBI:33019"/>
        <dbReference type="ChEBI" id="CHEBI:46398"/>
        <dbReference type="ChEBI" id="CHEBI:46858"/>
        <dbReference type="ChEBI" id="CHEBI:90602"/>
    </reaction>
</comment>
<keyword evidence="6 8" id="KW-0067">ATP-binding</keyword>
<sequence length="538" mass="61104">MSHLSLAQLSFDNRFVRELPADPIIDNYRRQVAGAAYSFVQPTQVRAPQLVCAAREAADLIDLDYSQLTSDFFTQVFSGNALLAGMQSHACCYGGHQFGNWAGQLGDGRAINLGEVKNSRGEHWTLQLKGAGPTPYSRTADGLAVLRSSVREFLCSEAMHHLGVPTTRALSLVLTGEQVRRDMFYDGNPQLEPGAVVCRVAQSFTRFGNFEICSARNDIELLKKIADFTIRTDFPHLLNEHEDITRETYVQWFEEVCTRTASMIAHWMRVGFVHGVMNTDNMSILGLTIDYGPYGWLEGYDPDWTPNTTDAQGRRYRYINQPQVALWNLAQLGNAIYPLIDAVEPLQEALNKYRHAYSQQWQIDMANKLGLRAVAEEDVGLIDELHKVFELTETDMTIFYRLLANLDLPLLTNADDKVLIEGIKLAYYAEPSAESAAAMATWLRKYLTRVQQDYIVYGETHEQRKARMNKTNPKYVLRNYLAQQAIDRATQGDFNEVQQLLQLLRNPYDEQPEHEHYFAKRPEWARTKAGCSMLSCSS</sequence>
<proteinExistence type="inferred from homology"/>
<dbReference type="EC" id="2.7.7.108" evidence="8"/>
<evidence type="ECO:0000256" key="7">
    <source>
        <dbReference type="ARBA" id="ARBA00022842"/>
    </source>
</evidence>
<dbReference type="RefSeq" id="WP_189415534.1">
    <property type="nucleotide sequence ID" value="NZ_BMYZ01000001.1"/>
</dbReference>
<gene>
    <name evidence="8" type="primary">ydiU</name>
    <name evidence="8" type="synonym">selO</name>
    <name evidence="9" type="ORF">GCM10011613_03630</name>
</gene>
<dbReference type="EC" id="2.7.7.-" evidence="8"/>
<feature type="active site" description="Proton acceptor" evidence="8">
    <location>
        <position position="280"/>
    </location>
</feature>
<comment type="catalytic activity">
    <reaction evidence="8">
        <text>L-histidyl-[protein] + UTP = N(tele)-(5'-uridylyl)-L-histidyl-[protein] + diphosphate</text>
        <dbReference type="Rhea" id="RHEA:83891"/>
        <dbReference type="Rhea" id="RHEA-COMP:9745"/>
        <dbReference type="Rhea" id="RHEA-COMP:20239"/>
        <dbReference type="ChEBI" id="CHEBI:29979"/>
        <dbReference type="ChEBI" id="CHEBI:33019"/>
        <dbReference type="ChEBI" id="CHEBI:46398"/>
        <dbReference type="ChEBI" id="CHEBI:233474"/>
    </reaction>
</comment>
<feature type="binding site" evidence="8">
    <location>
        <position position="206"/>
    </location>
    <ligand>
        <name>ATP</name>
        <dbReference type="ChEBI" id="CHEBI:30616"/>
    </ligand>
</feature>
<feature type="binding site" evidence="8">
    <location>
        <position position="290"/>
    </location>
    <ligand>
        <name>ATP</name>
        <dbReference type="ChEBI" id="CHEBI:30616"/>
    </ligand>
</feature>
<feature type="binding site" evidence="8">
    <location>
        <position position="109"/>
    </location>
    <ligand>
        <name>ATP</name>
        <dbReference type="ChEBI" id="CHEBI:30616"/>
    </ligand>
</feature>
<dbReference type="Proteomes" id="UP000619761">
    <property type="component" value="Unassembled WGS sequence"/>
</dbReference>
<comment type="catalytic activity">
    <reaction evidence="8">
        <text>L-threonyl-[protein] + ATP = 3-O-(5'-adenylyl)-L-threonyl-[protein] + diphosphate</text>
        <dbReference type="Rhea" id="RHEA:54292"/>
        <dbReference type="Rhea" id="RHEA-COMP:11060"/>
        <dbReference type="Rhea" id="RHEA-COMP:13847"/>
        <dbReference type="ChEBI" id="CHEBI:30013"/>
        <dbReference type="ChEBI" id="CHEBI:30616"/>
        <dbReference type="ChEBI" id="CHEBI:33019"/>
        <dbReference type="ChEBI" id="CHEBI:138113"/>
        <dbReference type="EC" id="2.7.7.108"/>
    </reaction>
</comment>
<evidence type="ECO:0000256" key="6">
    <source>
        <dbReference type="ARBA" id="ARBA00022840"/>
    </source>
</evidence>
<keyword evidence="2 8" id="KW-0808">Transferase</keyword>
<feature type="binding site" evidence="8">
    <location>
        <position position="142"/>
    </location>
    <ligand>
        <name>ATP</name>
        <dbReference type="ChEBI" id="CHEBI:30616"/>
    </ligand>
</feature>
<feature type="binding site" evidence="8">
    <location>
        <position position="106"/>
    </location>
    <ligand>
        <name>ATP</name>
        <dbReference type="ChEBI" id="CHEBI:30616"/>
    </ligand>
</feature>
<dbReference type="NCBIfam" id="NF000658">
    <property type="entry name" value="PRK00029.1"/>
    <property type="match status" value="1"/>
</dbReference>
<feature type="binding site" evidence="8">
    <location>
        <position position="108"/>
    </location>
    <ligand>
        <name>ATP</name>
        <dbReference type="ChEBI" id="CHEBI:30616"/>
    </ligand>
</feature>
<feature type="binding site" evidence="8">
    <location>
        <position position="290"/>
    </location>
    <ligand>
        <name>Mg(2+)</name>
        <dbReference type="ChEBI" id="CHEBI:18420"/>
    </ligand>
</feature>
<evidence type="ECO:0000256" key="1">
    <source>
        <dbReference type="ARBA" id="ARBA00009747"/>
    </source>
</evidence>
<evidence type="ECO:0000256" key="3">
    <source>
        <dbReference type="ARBA" id="ARBA00022695"/>
    </source>
</evidence>
<feature type="binding site" evidence="8">
    <location>
        <position position="129"/>
    </location>
    <ligand>
        <name>ATP</name>
        <dbReference type="ChEBI" id="CHEBI:30616"/>
    </ligand>
</feature>
<comment type="catalytic activity">
    <reaction evidence="8">
        <text>L-seryl-[protein] + ATP = 3-O-(5'-adenylyl)-L-seryl-[protein] + diphosphate</text>
        <dbReference type="Rhea" id="RHEA:58120"/>
        <dbReference type="Rhea" id="RHEA-COMP:9863"/>
        <dbReference type="Rhea" id="RHEA-COMP:15073"/>
        <dbReference type="ChEBI" id="CHEBI:29999"/>
        <dbReference type="ChEBI" id="CHEBI:30616"/>
        <dbReference type="ChEBI" id="CHEBI:33019"/>
        <dbReference type="ChEBI" id="CHEBI:142516"/>
        <dbReference type="EC" id="2.7.7.108"/>
    </reaction>
</comment>
<comment type="caution">
    <text evidence="9">The sequence shown here is derived from an EMBL/GenBank/DDBJ whole genome shotgun (WGS) entry which is preliminary data.</text>
</comment>
<protein>
    <recommendedName>
        <fullName evidence="8">Protein nucleotidyltransferase YdiU</fullName>
        <ecNumber evidence="8">2.7.7.-</ecNumber>
    </recommendedName>
    <alternativeName>
        <fullName evidence="8">Protein adenylyltransferase YdiU</fullName>
        <ecNumber evidence="8">2.7.7.108</ecNumber>
    </alternativeName>
    <alternativeName>
        <fullName evidence="8">Protein uridylyltransferase YdiU</fullName>
        <ecNumber evidence="8">2.7.7.-</ecNumber>
    </alternativeName>
</protein>
<dbReference type="InterPro" id="IPR003846">
    <property type="entry name" value="SelO"/>
</dbReference>
<feature type="binding site" evidence="8">
    <location>
        <position position="281"/>
    </location>
    <ligand>
        <name>Mg(2+)</name>
        <dbReference type="ChEBI" id="CHEBI:18420"/>
    </ligand>
</feature>
<comment type="function">
    <text evidence="8">Nucleotidyltransferase involved in the post-translational modification of proteins. It can catalyze the addition of adenosine monophosphate (AMP) or uridine monophosphate (UMP) to a protein, resulting in modifications known as AMPylation and UMPylation.</text>
</comment>
<comment type="catalytic activity">
    <reaction evidence="8">
        <text>L-seryl-[protein] + UTP = O-(5'-uridylyl)-L-seryl-[protein] + diphosphate</text>
        <dbReference type="Rhea" id="RHEA:64604"/>
        <dbReference type="Rhea" id="RHEA-COMP:9863"/>
        <dbReference type="Rhea" id="RHEA-COMP:16635"/>
        <dbReference type="ChEBI" id="CHEBI:29999"/>
        <dbReference type="ChEBI" id="CHEBI:33019"/>
        <dbReference type="ChEBI" id="CHEBI:46398"/>
        <dbReference type="ChEBI" id="CHEBI:156051"/>
    </reaction>
</comment>
<keyword evidence="7 8" id="KW-0460">Magnesium</keyword>
<organism evidence="9 10">
    <name type="scientific">Cellvibrio zantedeschiae</name>
    <dbReference type="NCBI Taxonomy" id="1237077"/>
    <lineage>
        <taxon>Bacteria</taxon>
        <taxon>Pseudomonadati</taxon>
        <taxon>Pseudomonadota</taxon>
        <taxon>Gammaproteobacteria</taxon>
        <taxon>Cellvibrionales</taxon>
        <taxon>Cellvibrionaceae</taxon>
        <taxon>Cellvibrio</taxon>
    </lineage>
</organism>
<dbReference type="HAMAP" id="MF_00692">
    <property type="entry name" value="SelO"/>
    <property type="match status" value="1"/>
</dbReference>
<keyword evidence="3 8" id="KW-0548">Nucleotidyltransferase</keyword>
<evidence type="ECO:0000313" key="10">
    <source>
        <dbReference type="Proteomes" id="UP000619761"/>
    </source>
</evidence>
<feature type="binding site" evidence="8">
    <location>
        <position position="141"/>
    </location>
    <ligand>
        <name>ATP</name>
        <dbReference type="ChEBI" id="CHEBI:30616"/>
    </ligand>
</feature>
<evidence type="ECO:0000256" key="2">
    <source>
        <dbReference type="ARBA" id="ARBA00022679"/>
    </source>
</evidence>
<dbReference type="Pfam" id="PF02696">
    <property type="entry name" value="SelO"/>
    <property type="match status" value="1"/>
</dbReference>